<feature type="compositionally biased region" description="Basic and acidic residues" evidence="1">
    <location>
        <begin position="141"/>
        <end position="167"/>
    </location>
</feature>
<accession>A0A6J4M643</accession>
<organism evidence="2">
    <name type="scientific">uncultured Gemmatimonadaceae bacterium</name>
    <dbReference type="NCBI Taxonomy" id="246130"/>
    <lineage>
        <taxon>Bacteria</taxon>
        <taxon>Pseudomonadati</taxon>
        <taxon>Gemmatimonadota</taxon>
        <taxon>Gemmatimonadia</taxon>
        <taxon>Gemmatimonadales</taxon>
        <taxon>Gemmatimonadaceae</taxon>
        <taxon>environmental samples</taxon>
    </lineage>
</organism>
<feature type="compositionally biased region" description="Basic and acidic residues" evidence="1">
    <location>
        <begin position="321"/>
        <end position="330"/>
    </location>
</feature>
<feature type="region of interest" description="Disordered" evidence="1">
    <location>
        <begin position="119"/>
        <end position="204"/>
    </location>
</feature>
<dbReference type="EMBL" id="CADCTX010000792">
    <property type="protein sequence ID" value="CAA9350531.1"/>
    <property type="molecule type" value="Genomic_DNA"/>
</dbReference>
<feature type="compositionally biased region" description="Basic residues" evidence="1">
    <location>
        <begin position="168"/>
        <end position="178"/>
    </location>
</feature>
<dbReference type="AlphaFoldDB" id="A0A6J4M643"/>
<feature type="compositionally biased region" description="Low complexity" evidence="1">
    <location>
        <begin position="393"/>
        <end position="405"/>
    </location>
</feature>
<feature type="region of interest" description="Disordered" evidence="1">
    <location>
        <begin position="216"/>
        <end position="236"/>
    </location>
</feature>
<proteinExistence type="predicted"/>
<feature type="non-terminal residue" evidence="2">
    <location>
        <position position="1"/>
    </location>
</feature>
<evidence type="ECO:0000313" key="2">
    <source>
        <dbReference type="EMBL" id="CAA9350531.1"/>
    </source>
</evidence>
<protein>
    <submittedName>
        <fullName evidence="2">Biotin synthase related domain containing protein</fullName>
    </submittedName>
</protein>
<gene>
    <name evidence="2" type="ORF">AVDCRST_MAG40-2872</name>
</gene>
<feature type="compositionally biased region" description="Basic residues" evidence="1">
    <location>
        <begin position="375"/>
        <end position="392"/>
    </location>
</feature>
<sequence>GVDAKVGDPGGRGEVRCLVRVERVAAAPERGGERDREHRGDGDLPQLHARRAVRVAAQGAPHQLLRLRLRVLHQPAVELRGARAVQGGRGGEARPRLLPPELHRGAVPLVGHHPQLRLHHGAAGAGGEDAATRPRLRRLHPPQDDPRGERGADRRGGALGRPAEHQRRAAHAGGARRARAGEVAAHDPPLDDGHPRRDRRGEERARRRLLGAAVRAGGPEHADDRGRHRRHRPRDPHRVVVALRARAAAARVLLGVLADPRLAERAAERGAAARARAPAVPGRLADALLRLRRRRAHLGGRAEPQPARGPEARLGAPQPRELPRGREPGDAGRAAAHPGRGRQERRAHPADPPVAPRAARRPRAAPHLDAARPPLPRHRRLPPAPARPRRRAAGAARGAQAVPARSVRGAGERVLGAAL</sequence>
<feature type="region of interest" description="Disordered" evidence="1">
    <location>
        <begin position="298"/>
        <end position="419"/>
    </location>
</feature>
<evidence type="ECO:0000256" key="1">
    <source>
        <dbReference type="SAM" id="MobiDB-lite"/>
    </source>
</evidence>
<feature type="compositionally biased region" description="Basic and acidic residues" evidence="1">
    <location>
        <begin position="184"/>
        <end position="204"/>
    </location>
</feature>
<reference evidence="2" key="1">
    <citation type="submission" date="2020-02" db="EMBL/GenBank/DDBJ databases">
        <authorList>
            <person name="Meier V. D."/>
        </authorList>
    </citation>
    <scope>NUCLEOTIDE SEQUENCE</scope>
    <source>
        <strain evidence="2">AVDCRST_MAG40</strain>
    </source>
</reference>
<name>A0A6J4M643_9BACT</name>
<feature type="non-terminal residue" evidence="2">
    <location>
        <position position="419"/>
    </location>
</feature>